<gene>
    <name evidence="2" type="ORF">BWI75_24090</name>
</gene>
<dbReference type="OrthoDB" id="9810860at2"/>
<keyword evidence="1" id="KW-0812">Transmembrane</keyword>
<name>A0A6N8G4N1_9CHRO</name>
<dbReference type="AlphaFoldDB" id="A0A6N8G4N1"/>
<protein>
    <submittedName>
        <fullName evidence="2">Uncharacterized protein</fullName>
    </submittedName>
</protein>
<comment type="caution">
    <text evidence="2">The sequence shown here is derived from an EMBL/GenBank/DDBJ whole genome shotgun (WGS) entry which is preliminary data.</text>
</comment>
<keyword evidence="1" id="KW-1133">Transmembrane helix</keyword>
<dbReference type="EMBL" id="NAPY01000071">
    <property type="protein sequence ID" value="MUL39285.1"/>
    <property type="molecule type" value="Genomic_DNA"/>
</dbReference>
<keyword evidence="3" id="KW-1185">Reference proteome</keyword>
<organism evidence="2 3">
    <name type="scientific">Gloeocapsopsis dulcis AAB1 = 1H9</name>
    <dbReference type="NCBI Taxonomy" id="1433147"/>
    <lineage>
        <taxon>Bacteria</taxon>
        <taxon>Bacillati</taxon>
        <taxon>Cyanobacteriota</taxon>
        <taxon>Cyanophyceae</taxon>
        <taxon>Oscillatoriophycideae</taxon>
        <taxon>Chroococcales</taxon>
        <taxon>Chroococcaceae</taxon>
        <taxon>Gloeocapsopsis</taxon>
        <taxon>Gloeocapsopsis dulcis</taxon>
    </lineage>
</organism>
<reference evidence="2 3" key="1">
    <citation type="journal article" date="2019" name="Front. Microbiol.">
        <title>Genomic Features for Desiccation Tolerance and Sugar Biosynthesis in the Extremophile Gloeocapsopsis sp. UTEX B3054.</title>
        <authorList>
            <person name="Urrejola C."/>
            <person name="Alcorta J."/>
            <person name="Salas L."/>
            <person name="Vasquez M."/>
            <person name="Polz M.F."/>
            <person name="Vicuna R."/>
            <person name="Diez B."/>
        </authorList>
    </citation>
    <scope>NUCLEOTIDE SEQUENCE [LARGE SCALE GENOMIC DNA]</scope>
    <source>
        <strain evidence="2 3">1H9</strain>
    </source>
</reference>
<feature type="transmembrane region" description="Helical" evidence="1">
    <location>
        <begin position="6"/>
        <end position="25"/>
    </location>
</feature>
<accession>A0A6N8G4N1</accession>
<proteinExistence type="predicted"/>
<evidence type="ECO:0000256" key="1">
    <source>
        <dbReference type="SAM" id="Phobius"/>
    </source>
</evidence>
<keyword evidence="1" id="KW-0472">Membrane</keyword>
<dbReference type="Proteomes" id="UP000441797">
    <property type="component" value="Unassembled WGS sequence"/>
</dbReference>
<feature type="transmembrane region" description="Helical" evidence="1">
    <location>
        <begin position="37"/>
        <end position="54"/>
    </location>
</feature>
<dbReference type="RefSeq" id="WP_105221586.1">
    <property type="nucleotide sequence ID" value="NZ_CAWNSU010000103.1"/>
</dbReference>
<sequence>MNELNIALVAVGGLVLLIGLVSDLFRRTWWASEPLTALACGILLSPAVFGLLHLNRWEIA</sequence>
<evidence type="ECO:0000313" key="2">
    <source>
        <dbReference type="EMBL" id="MUL39285.1"/>
    </source>
</evidence>
<evidence type="ECO:0000313" key="3">
    <source>
        <dbReference type="Proteomes" id="UP000441797"/>
    </source>
</evidence>